<evidence type="ECO:0008006" key="3">
    <source>
        <dbReference type="Google" id="ProtNLM"/>
    </source>
</evidence>
<dbReference type="Pfam" id="PF05708">
    <property type="entry name" value="Peptidase_C92"/>
    <property type="match status" value="1"/>
</dbReference>
<evidence type="ECO:0000313" key="2">
    <source>
        <dbReference type="Proteomes" id="UP000624703"/>
    </source>
</evidence>
<evidence type="ECO:0000313" key="1">
    <source>
        <dbReference type="EMBL" id="MBK1792231.1"/>
    </source>
</evidence>
<comment type="caution">
    <text evidence="1">The sequence shown here is derived from an EMBL/GenBank/DDBJ whole genome shotgun (WGS) entry which is preliminary data.</text>
</comment>
<reference evidence="1" key="1">
    <citation type="submission" date="2021-01" db="EMBL/GenBank/DDBJ databases">
        <title>Modified the classification status of verrucomicrobia.</title>
        <authorList>
            <person name="Feng X."/>
        </authorList>
    </citation>
    <scope>NUCLEOTIDE SEQUENCE</scope>
    <source>
        <strain evidence="1">_KCTC 22039</strain>
    </source>
</reference>
<accession>A0A8J7MF44</accession>
<dbReference type="SUPFAM" id="SSF54001">
    <property type="entry name" value="Cysteine proteinases"/>
    <property type="match status" value="1"/>
</dbReference>
<sequence>MLGQEREIVDKAARVVEAVAPIMPLEREIFSYLADAQRAQQRGYYLPGEDERVRELYACYLDARVLLLEVIEVLSPIFRRASHLHWEDRLRVFGVAFAAAAMLCRVATYFVELGRELPVVVAKLDEAEPRFGIERGSFTRIYKSLASTSKMWRFYEATRYYDANQLEVEEALVSGGWPGVAAILIGEEEFLETRKGEYVKRQLDYRLYSFRRRQFSGYTKVMFHLFRLSGSVIAELKQPLVKPLGEGKRVTAEVRERVQPLLMPGDVLVTRHEDALSNLFLPGYWPHAALYLGTEGQRAELGLVGGKLAGAPDGTCVLEAKKDGVLFRCLDETLHVDAFLVLRPLLKPEQILAALKRAISHEGKLYDFLFDFKKADRLACTELIYRSYDSVEGVEFELCEHKGRWCLSAEDLLRQALDRKMFRQVLEFNKNGGRILTSSGSCSLR</sequence>
<organism evidence="1 2">
    <name type="scientific">Persicirhabdus sediminis</name>
    <dbReference type="NCBI Taxonomy" id="454144"/>
    <lineage>
        <taxon>Bacteria</taxon>
        <taxon>Pseudomonadati</taxon>
        <taxon>Verrucomicrobiota</taxon>
        <taxon>Verrucomicrobiia</taxon>
        <taxon>Verrucomicrobiales</taxon>
        <taxon>Verrucomicrobiaceae</taxon>
        <taxon>Persicirhabdus</taxon>
    </lineage>
</organism>
<keyword evidence="2" id="KW-1185">Reference proteome</keyword>
<gene>
    <name evidence="1" type="ORF">JIN82_13800</name>
</gene>
<dbReference type="Proteomes" id="UP000624703">
    <property type="component" value="Unassembled WGS sequence"/>
</dbReference>
<dbReference type="RefSeq" id="WP_200312244.1">
    <property type="nucleotide sequence ID" value="NZ_JAENIM010000044.1"/>
</dbReference>
<dbReference type="AlphaFoldDB" id="A0A8J7MF44"/>
<dbReference type="Gene3D" id="3.90.1720.10">
    <property type="entry name" value="endopeptidase domain like (from Nostoc punctiforme)"/>
    <property type="match status" value="1"/>
</dbReference>
<dbReference type="InterPro" id="IPR038765">
    <property type="entry name" value="Papain-like_cys_pep_sf"/>
</dbReference>
<proteinExistence type="predicted"/>
<protein>
    <recommendedName>
        <fullName evidence="3">Permuted papain-like amidase enzyme, YaeF/YiiX, C92 family</fullName>
    </recommendedName>
</protein>
<name>A0A8J7MF44_9BACT</name>
<dbReference type="InterPro" id="IPR024453">
    <property type="entry name" value="Peptidase_C92"/>
</dbReference>
<dbReference type="EMBL" id="JAENIM010000044">
    <property type="protein sequence ID" value="MBK1792231.1"/>
    <property type="molecule type" value="Genomic_DNA"/>
</dbReference>